<keyword evidence="3" id="KW-1185">Reference proteome</keyword>
<evidence type="ECO:0000313" key="2">
    <source>
        <dbReference type="EMBL" id="MST83123.1"/>
    </source>
</evidence>
<dbReference type="Proteomes" id="UP000438914">
    <property type="component" value="Unassembled WGS sequence"/>
</dbReference>
<protein>
    <submittedName>
        <fullName evidence="2">Uncharacterized protein</fullName>
    </submittedName>
</protein>
<dbReference type="RefSeq" id="WP_154532407.1">
    <property type="nucleotide sequence ID" value="NZ_VUNG01000001.1"/>
</dbReference>
<organism evidence="2 3">
    <name type="scientific">Hallella mizrahii</name>
    <dbReference type="NCBI Taxonomy" id="2606637"/>
    <lineage>
        <taxon>Bacteria</taxon>
        <taxon>Pseudomonadati</taxon>
        <taxon>Bacteroidota</taxon>
        <taxon>Bacteroidia</taxon>
        <taxon>Bacteroidales</taxon>
        <taxon>Prevotellaceae</taxon>
        <taxon>Hallella</taxon>
    </lineage>
</organism>
<accession>A0A7K0KB22</accession>
<proteinExistence type="predicted"/>
<dbReference type="AlphaFoldDB" id="A0A7K0KB22"/>
<sequence length="75" mass="8496">MKHIETKEKTFLILTAKKGTLTAKKTNQAIVRKITKEGKGKGQKENQKNKSRLSNESRDPFLLCGKRGIRTPETL</sequence>
<reference evidence="2 3" key="1">
    <citation type="submission" date="2019-08" db="EMBL/GenBank/DDBJ databases">
        <title>In-depth cultivation of the pig gut microbiome towards novel bacterial diversity and tailored functional studies.</title>
        <authorList>
            <person name="Wylensek D."/>
            <person name="Hitch T.C.A."/>
            <person name="Clavel T."/>
        </authorList>
    </citation>
    <scope>NUCLEOTIDE SEQUENCE [LARGE SCALE GENOMIC DNA]</scope>
    <source>
        <strain evidence="2 3">LKV-178-WT-2A</strain>
    </source>
</reference>
<feature type="compositionally biased region" description="Basic and acidic residues" evidence="1">
    <location>
        <begin position="34"/>
        <end position="59"/>
    </location>
</feature>
<name>A0A7K0KB22_9BACT</name>
<comment type="caution">
    <text evidence="2">The sequence shown here is derived from an EMBL/GenBank/DDBJ whole genome shotgun (WGS) entry which is preliminary data.</text>
</comment>
<evidence type="ECO:0000313" key="3">
    <source>
        <dbReference type="Proteomes" id="UP000438914"/>
    </source>
</evidence>
<evidence type="ECO:0000256" key="1">
    <source>
        <dbReference type="SAM" id="MobiDB-lite"/>
    </source>
</evidence>
<dbReference type="EMBL" id="VUNG01000001">
    <property type="protein sequence ID" value="MST83123.1"/>
    <property type="molecule type" value="Genomic_DNA"/>
</dbReference>
<feature type="region of interest" description="Disordered" evidence="1">
    <location>
        <begin position="34"/>
        <end position="75"/>
    </location>
</feature>
<gene>
    <name evidence="2" type="ORF">FYJ73_00210</name>
</gene>